<sequence>MGTEGGGDRPRRRRPAVLRRRRARGRHGRAGPRDRPGQGHRPGFRGCAFNNASIEYADPDHPARSAARDYRTALHDRLHRLAERLVPANPAAAAALAGQLAVLIDGAYTNAVHLGPGGPAATGLALAHELVDRAAR</sequence>
<evidence type="ECO:0000313" key="3">
    <source>
        <dbReference type="Proteomes" id="UP000635606"/>
    </source>
</evidence>
<reference evidence="2" key="1">
    <citation type="submission" date="2021-01" db="EMBL/GenBank/DDBJ databases">
        <title>Whole genome shotgun sequence of Virgisporangium ochraceum NBRC 16418.</title>
        <authorList>
            <person name="Komaki H."/>
            <person name="Tamura T."/>
        </authorList>
    </citation>
    <scope>NUCLEOTIDE SEQUENCE</scope>
    <source>
        <strain evidence="2">NBRC 16418</strain>
    </source>
</reference>
<protein>
    <recommendedName>
        <fullName evidence="4">TetR family transcriptional regulator</fullName>
    </recommendedName>
</protein>
<feature type="compositionally biased region" description="Basic residues" evidence="1">
    <location>
        <begin position="10"/>
        <end position="30"/>
    </location>
</feature>
<evidence type="ECO:0000256" key="1">
    <source>
        <dbReference type="SAM" id="MobiDB-lite"/>
    </source>
</evidence>
<keyword evidence="3" id="KW-1185">Reference proteome</keyword>
<dbReference type="Proteomes" id="UP000635606">
    <property type="component" value="Unassembled WGS sequence"/>
</dbReference>
<dbReference type="Gene3D" id="1.10.357.10">
    <property type="entry name" value="Tetracycline Repressor, domain 2"/>
    <property type="match status" value="1"/>
</dbReference>
<dbReference type="AlphaFoldDB" id="A0A8J3ZWY0"/>
<proteinExistence type="predicted"/>
<dbReference type="SUPFAM" id="SSF48498">
    <property type="entry name" value="Tetracyclin repressor-like, C-terminal domain"/>
    <property type="match status" value="1"/>
</dbReference>
<comment type="caution">
    <text evidence="2">The sequence shown here is derived from an EMBL/GenBank/DDBJ whole genome shotgun (WGS) entry which is preliminary data.</text>
</comment>
<feature type="region of interest" description="Disordered" evidence="1">
    <location>
        <begin position="1"/>
        <end position="46"/>
    </location>
</feature>
<dbReference type="EMBL" id="BOPH01000088">
    <property type="protein sequence ID" value="GIJ71579.1"/>
    <property type="molecule type" value="Genomic_DNA"/>
</dbReference>
<dbReference type="InterPro" id="IPR036271">
    <property type="entry name" value="Tet_transcr_reg_TetR-rel_C_sf"/>
</dbReference>
<organism evidence="2 3">
    <name type="scientific">Virgisporangium ochraceum</name>
    <dbReference type="NCBI Taxonomy" id="65505"/>
    <lineage>
        <taxon>Bacteria</taxon>
        <taxon>Bacillati</taxon>
        <taxon>Actinomycetota</taxon>
        <taxon>Actinomycetes</taxon>
        <taxon>Micromonosporales</taxon>
        <taxon>Micromonosporaceae</taxon>
        <taxon>Virgisporangium</taxon>
    </lineage>
</organism>
<evidence type="ECO:0008006" key="4">
    <source>
        <dbReference type="Google" id="ProtNLM"/>
    </source>
</evidence>
<gene>
    <name evidence="2" type="ORF">Voc01_064960</name>
</gene>
<evidence type="ECO:0000313" key="2">
    <source>
        <dbReference type="EMBL" id="GIJ71579.1"/>
    </source>
</evidence>
<name>A0A8J3ZWY0_9ACTN</name>
<accession>A0A8J3ZWY0</accession>